<keyword evidence="1" id="KW-0472">Membrane</keyword>
<dbReference type="SUPFAM" id="SSF109604">
    <property type="entry name" value="HD-domain/PDEase-like"/>
    <property type="match status" value="1"/>
</dbReference>
<protein>
    <submittedName>
        <fullName evidence="4">HD-GYP domain-containing protein</fullName>
    </submittedName>
</protein>
<feature type="transmembrane region" description="Helical" evidence="1">
    <location>
        <begin position="40"/>
        <end position="60"/>
    </location>
</feature>
<dbReference type="PROSITE" id="PS51832">
    <property type="entry name" value="HD_GYP"/>
    <property type="match status" value="1"/>
</dbReference>
<proteinExistence type="predicted"/>
<evidence type="ECO:0000313" key="4">
    <source>
        <dbReference type="EMBL" id="HIS91867.1"/>
    </source>
</evidence>
<gene>
    <name evidence="4" type="ORF">IAA84_02500</name>
</gene>
<evidence type="ECO:0000256" key="1">
    <source>
        <dbReference type="SAM" id="Phobius"/>
    </source>
</evidence>
<comment type="caution">
    <text evidence="4">The sequence shown here is derived from an EMBL/GenBank/DDBJ whole genome shotgun (WGS) entry which is preliminary data.</text>
</comment>
<dbReference type="Proteomes" id="UP000824140">
    <property type="component" value="Unassembled WGS sequence"/>
</dbReference>
<evidence type="ECO:0000259" key="2">
    <source>
        <dbReference type="PROSITE" id="PS51831"/>
    </source>
</evidence>
<dbReference type="EMBL" id="DVJN01000048">
    <property type="protein sequence ID" value="HIS91867.1"/>
    <property type="molecule type" value="Genomic_DNA"/>
</dbReference>
<evidence type="ECO:0000259" key="3">
    <source>
        <dbReference type="PROSITE" id="PS51832"/>
    </source>
</evidence>
<keyword evidence="1" id="KW-0812">Transmembrane</keyword>
<feature type="transmembrane region" description="Helical" evidence="1">
    <location>
        <begin position="150"/>
        <end position="168"/>
    </location>
</feature>
<feature type="domain" description="HD" evidence="2">
    <location>
        <begin position="260"/>
        <end position="382"/>
    </location>
</feature>
<sequence length="425" mass="46907">MKTRAKVYVGLVSAIGLLCTIGCFAIFLRHFFANDPLTHLLPLIIMVAVCTMCRSLPLYIRQNETIDVSIISVLGIYLTQGACAAVTVFILGSLFAFEPNPKTKKYVHSFSIGIEKVLFNNATIVLSILLPAALLYPLPWQPGELTLPAALLPTALFSLLTFVVNGLLQLARPCLDGQVRLREVGMMLLGLTPNVIAAMPMGYLLAIGYSTPGNVWVVVLMLLPLLLARYAWKLYLDSQSAQSRLITAFIHSLEAKDHYTQGHSARVAEYCVEIGQQMNFSPRRLRLLRQGALLHDIGKIGVSDSILNKPDKLNAEEFQAIQAHPVTGTNILNDVGLAPEVLEMVHGHHERYDGKGYPDGVRSEKLSLMTRILCVADAYDAMTSDRPYRKGLPREEAVRRLLENAGTQFDPEVVQAFVAAERAKQ</sequence>
<dbReference type="InterPro" id="IPR003607">
    <property type="entry name" value="HD/PDEase_dom"/>
</dbReference>
<dbReference type="InterPro" id="IPR037522">
    <property type="entry name" value="HD_GYP_dom"/>
</dbReference>
<dbReference type="CDD" id="cd00077">
    <property type="entry name" value="HDc"/>
    <property type="match status" value="1"/>
</dbReference>
<dbReference type="Pfam" id="PF13487">
    <property type="entry name" value="HD_5"/>
    <property type="match status" value="1"/>
</dbReference>
<keyword evidence="1" id="KW-1133">Transmembrane helix</keyword>
<dbReference type="InterPro" id="IPR006675">
    <property type="entry name" value="HDIG_dom"/>
</dbReference>
<dbReference type="PROSITE" id="PS51831">
    <property type="entry name" value="HD"/>
    <property type="match status" value="1"/>
</dbReference>
<organism evidence="4 5">
    <name type="scientific">Candidatus Alectryocaccomicrobium excrementavium</name>
    <dbReference type="NCBI Taxonomy" id="2840668"/>
    <lineage>
        <taxon>Bacteria</taxon>
        <taxon>Bacillati</taxon>
        <taxon>Bacillota</taxon>
        <taxon>Clostridia</taxon>
        <taxon>Candidatus Alectryocaccomicrobium</taxon>
    </lineage>
</organism>
<dbReference type="NCBIfam" id="TIGR00277">
    <property type="entry name" value="HDIG"/>
    <property type="match status" value="1"/>
</dbReference>
<dbReference type="PANTHER" id="PTHR43155:SF2">
    <property type="entry name" value="CYCLIC DI-GMP PHOSPHODIESTERASE PA4108"/>
    <property type="match status" value="1"/>
</dbReference>
<name>A0A9D1FYP6_9FIRM</name>
<feature type="transmembrane region" description="Helical" evidence="1">
    <location>
        <begin position="118"/>
        <end position="138"/>
    </location>
</feature>
<feature type="transmembrane region" description="Helical" evidence="1">
    <location>
        <begin position="72"/>
        <end position="97"/>
    </location>
</feature>
<feature type="transmembrane region" description="Helical" evidence="1">
    <location>
        <begin position="6"/>
        <end position="28"/>
    </location>
</feature>
<feature type="transmembrane region" description="Helical" evidence="1">
    <location>
        <begin position="215"/>
        <end position="232"/>
    </location>
</feature>
<evidence type="ECO:0000313" key="5">
    <source>
        <dbReference type="Proteomes" id="UP000824140"/>
    </source>
</evidence>
<dbReference type="PANTHER" id="PTHR43155">
    <property type="entry name" value="CYCLIC DI-GMP PHOSPHODIESTERASE PA4108-RELATED"/>
    <property type="match status" value="1"/>
</dbReference>
<accession>A0A9D1FYP6</accession>
<dbReference type="SMART" id="SM00471">
    <property type="entry name" value="HDc"/>
    <property type="match status" value="1"/>
</dbReference>
<dbReference type="Gene3D" id="1.10.3210.10">
    <property type="entry name" value="Hypothetical protein af1432"/>
    <property type="match status" value="1"/>
</dbReference>
<feature type="domain" description="HD-GYP" evidence="3">
    <location>
        <begin position="238"/>
        <end position="425"/>
    </location>
</feature>
<dbReference type="InterPro" id="IPR006674">
    <property type="entry name" value="HD_domain"/>
</dbReference>
<reference evidence="4" key="1">
    <citation type="submission" date="2020-10" db="EMBL/GenBank/DDBJ databases">
        <authorList>
            <person name="Gilroy R."/>
        </authorList>
    </citation>
    <scope>NUCLEOTIDE SEQUENCE</scope>
    <source>
        <strain evidence="4">13766</strain>
    </source>
</reference>
<feature type="transmembrane region" description="Helical" evidence="1">
    <location>
        <begin position="188"/>
        <end position="209"/>
    </location>
</feature>
<dbReference type="AlphaFoldDB" id="A0A9D1FYP6"/>
<reference evidence="4" key="2">
    <citation type="journal article" date="2021" name="PeerJ">
        <title>Extensive microbial diversity within the chicken gut microbiome revealed by metagenomics and culture.</title>
        <authorList>
            <person name="Gilroy R."/>
            <person name="Ravi A."/>
            <person name="Getino M."/>
            <person name="Pursley I."/>
            <person name="Horton D.L."/>
            <person name="Alikhan N.F."/>
            <person name="Baker D."/>
            <person name="Gharbi K."/>
            <person name="Hall N."/>
            <person name="Watson M."/>
            <person name="Adriaenssens E.M."/>
            <person name="Foster-Nyarko E."/>
            <person name="Jarju S."/>
            <person name="Secka A."/>
            <person name="Antonio M."/>
            <person name="Oren A."/>
            <person name="Chaudhuri R.R."/>
            <person name="La Ragione R."/>
            <person name="Hildebrand F."/>
            <person name="Pallen M.J."/>
        </authorList>
    </citation>
    <scope>NUCLEOTIDE SEQUENCE</scope>
    <source>
        <strain evidence="4">13766</strain>
    </source>
</reference>